<dbReference type="eggNOG" id="KOG1654">
    <property type="taxonomic scope" value="Eukaryota"/>
</dbReference>
<dbReference type="GeneTree" id="ENSGT00940000161852"/>
<keyword evidence="6" id="KW-0072">Autophagy</keyword>
<dbReference type="GO" id="GO:0006914">
    <property type="term" value="P:autophagy"/>
    <property type="evidence" value="ECO:0007669"/>
    <property type="project" value="UniProtKB-KW"/>
</dbReference>
<evidence type="ECO:0000256" key="1">
    <source>
        <dbReference type="ARBA" id="ARBA00004370"/>
    </source>
</evidence>
<dbReference type="Pfam" id="PF02991">
    <property type="entry name" value="ATG8"/>
    <property type="match status" value="1"/>
</dbReference>
<name>G1TR69_RABIT</name>
<comment type="subcellular location">
    <subcellularLocation>
        <location evidence="1">Membrane</location>
    </subcellularLocation>
</comment>
<sequence>MPPLQKNPSLRPFKQRKSLGKALGQLSGHCLWLPTYILILILIRTIMPVRGPPSPLGMPKHSSKVSFLQIPKLLPGQVSHYPSPLPRSCMVLRATEAFYLLVDNKNLVSMHMTMAEIYQDYKDKDGFVYMTYASQEMFGCSELAAPSSGSSHGNRPEIPFSLCQEKLVL</sequence>
<evidence type="ECO:0000256" key="5">
    <source>
        <dbReference type="PIRSR" id="PIRSR604241-50"/>
    </source>
</evidence>
<dbReference type="Gene3D" id="3.10.20.90">
    <property type="entry name" value="Phosphatidylinositol 3-kinase Catalytic Subunit, Chain A, domain 1"/>
    <property type="match status" value="1"/>
</dbReference>
<dbReference type="STRING" id="9986.ENSOCUP00000019520"/>
<dbReference type="GO" id="GO:0016020">
    <property type="term" value="C:membrane"/>
    <property type="evidence" value="ECO:0007669"/>
    <property type="project" value="UniProtKB-SubCell"/>
</dbReference>
<dbReference type="PaxDb" id="9986-ENSOCUP00000019520"/>
<keyword evidence="4 5" id="KW-0449">Lipoprotein</keyword>
<keyword evidence="3" id="KW-0472">Membrane</keyword>
<protein>
    <recommendedName>
        <fullName evidence="9">Microtubule associated protein 1 light chain 3 gamma</fullName>
    </recommendedName>
</protein>
<evidence type="ECO:0000313" key="8">
    <source>
        <dbReference type="Proteomes" id="UP000001811"/>
    </source>
</evidence>
<dbReference type="AlphaFoldDB" id="G1TR69"/>
<evidence type="ECO:0008006" key="9">
    <source>
        <dbReference type="Google" id="ProtNLM"/>
    </source>
</evidence>
<dbReference type="Ensembl" id="ENSOCUT00000032033.2">
    <property type="protein sequence ID" value="ENSOCUP00000019520.2"/>
    <property type="gene ID" value="ENSOCUG00000027414.2"/>
</dbReference>
<accession>G1TR69</accession>
<reference evidence="7 8" key="1">
    <citation type="journal article" date="2011" name="Nature">
        <title>A high-resolution map of human evolutionary constraint using 29 mammals.</title>
        <authorList>
            <person name="Lindblad-Toh K."/>
            <person name="Garber M."/>
            <person name="Zuk O."/>
            <person name="Lin M.F."/>
            <person name="Parker B.J."/>
            <person name="Washietl S."/>
            <person name="Kheradpour P."/>
            <person name="Ernst J."/>
            <person name="Jordan G."/>
            <person name="Mauceli E."/>
            <person name="Ward L.D."/>
            <person name="Lowe C.B."/>
            <person name="Holloway A.K."/>
            <person name="Clamp M."/>
            <person name="Gnerre S."/>
            <person name="Alfoldi J."/>
            <person name="Beal K."/>
            <person name="Chang J."/>
            <person name="Clawson H."/>
            <person name="Cuff J."/>
            <person name="Di Palma F."/>
            <person name="Fitzgerald S."/>
            <person name="Flicek P."/>
            <person name="Guttman M."/>
            <person name="Hubisz M.J."/>
            <person name="Jaffe D.B."/>
            <person name="Jungreis I."/>
            <person name="Kent W.J."/>
            <person name="Kostka D."/>
            <person name="Lara M."/>
            <person name="Martins A.L."/>
            <person name="Massingham T."/>
            <person name="Moltke I."/>
            <person name="Raney B.J."/>
            <person name="Rasmussen M.D."/>
            <person name="Robinson J."/>
            <person name="Stark A."/>
            <person name="Vilella A.J."/>
            <person name="Wen J."/>
            <person name="Xie X."/>
            <person name="Zody M.C."/>
            <person name="Baldwin J."/>
            <person name="Bloom T."/>
            <person name="Chin C.W."/>
            <person name="Heiman D."/>
            <person name="Nicol R."/>
            <person name="Nusbaum C."/>
            <person name="Young S."/>
            <person name="Wilkinson J."/>
            <person name="Worley K.C."/>
            <person name="Kovar C.L."/>
            <person name="Muzny D.M."/>
            <person name="Gibbs R.A."/>
            <person name="Cree A."/>
            <person name="Dihn H.H."/>
            <person name="Fowler G."/>
            <person name="Jhangiani S."/>
            <person name="Joshi V."/>
            <person name="Lee S."/>
            <person name="Lewis L.R."/>
            <person name="Nazareth L.V."/>
            <person name="Okwuonu G."/>
            <person name="Santibanez J."/>
            <person name="Warren W.C."/>
            <person name="Mardis E.R."/>
            <person name="Weinstock G.M."/>
            <person name="Wilson R.K."/>
            <person name="Delehaunty K."/>
            <person name="Dooling D."/>
            <person name="Fronik C."/>
            <person name="Fulton L."/>
            <person name="Fulton B."/>
            <person name="Graves T."/>
            <person name="Minx P."/>
            <person name="Sodergren E."/>
            <person name="Birney E."/>
            <person name="Margulies E.H."/>
            <person name="Herrero J."/>
            <person name="Green E.D."/>
            <person name="Haussler D."/>
            <person name="Siepel A."/>
            <person name="Goldman N."/>
            <person name="Pollard K.S."/>
            <person name="Pedersen J.S."/>
            <person name="Lander E.S."/>
            <person name="Kellis M."/>
        </authorList>
    </citation>
    <scope>NUCLEOTIDE SEQUENCE [LARGE SCALE GENOMIC DNA]</scope>
    <source>
        <strain evidence="7 8">Thorbecke inbred</strain>
    </source>
</reference>
<evidence type="ECO:0000256" key="2">
    <source>
        <dbReference type="ARBA" id="ARBA00007293"/>
    </source>
</evidence>
<dbReference type="PANTHER" id="PTHR10969">
    <property type="entry name" value="MICROTUBULE-ASSOCIATED PROTEINS 1A/1B LIGHT CHAIN 3-RELATED"/>
    <property type="match status" value="1"/>
</dbReference>
<dbReference type="Proteomes" id="UP000001811">
    <property type="component" value="Chromosome 16"/>
</dbReference>
<dbReference type="Bgee" id="ENSOCUG00000027414">
    <property type="expression patterns" value="Expressed in lung and 2 other cell types or tissues"/>
</dbReference>
<evidence type="ECO:0000256" key="4">
    <source>
        <dbReference type="ARBA" id="ARBA00023288"/>
    </source>
</evidence>
<keyword evidence="8" id="KW-1185">Reference proteome</keyword>
<comment type="similarity">
    <text evidence="2 6">Belongs to the ATG8 family.</text>
</comment>
<dbReference type="InterPro" id="IPR029071">
    <property type="entry name" value="Ubiquitin-like_domsf"/>
</dbReference>
<dbReference type="InParanoid" id="G1TR69"/>
<dbReference type="SUPFAM" id="SSF54236">
    <property type="entry name" value="Ubiquitin-like"/>
    <property type="match status" value="1"/>
</dbReference>
<dbReference type="InterPro" id="IPR004241">
    <property type="entry name" value="Atg8-like"/>
</dbReference>
<evidence type="ECO:0000256" key="3">
    <source>
        <dbReference type="ARBA" id="ARBA00023136"/>
    </source>
</evidence>
<evidence type="ECO:0000256" key="6">
    <source>
        <dbReference type="RuleBase" id="RU004384"/>
    </source>
</evidence>
<reference evidence="7" key="3">
    <citation type="submission" date="2025-09" db="UniProtKB">
        <authorList>
            <consortium name="Ensembl"/>
        </authorList>
    </citation>
    <scope>IDENTIFICATION</scope>
    <source>
        <strain evidence="7">Thorbecke</strain>
    </source>
</reference>
<dbReference type="HOGENOM" id="CLU_119276_1_1_1"/>
<dbReference type="EMBL" id="AAGW02026502">
    <property type="status" value="NOT_ANNOTATED_CDS"/>
    <property type="molecule type" value="Genomic_DNA"/>
</dbReference>
<proteinExistence type="inferred from homology"/>
<reference evidence="7" key="2">
    <citation type="submission" date="2025-08" db="UniProtKB">
        <authorList>
            <consortium name="Ensembl"/>
        </authorList>
    </citation>
    <scope>IDENTIFICATION</scope>
    <source>
        <strain evidence="7">Thorbecke</strain>
    </source>
</reference>
<dbReference type="SMR" id="G1TR69"/>
<dbReference type="EMBL" id="AAGW02026503">
    <property type="status" value="NOT_ANNOTATED_CDS"/>
    <property type="molecule type" value="Genomic_DNA"/>
</dbReference>
<feature type="lipid moiety-binding region" description="Phosphatidylserine amidated glycine; alternate" evidence="5">
    <location>
        <position position="139"/>
    </location>
</feature>
<dbReference type="FunCoup" id="G1TR69">
    <property type="interactions" value="271"/>
</dbReference>
<evidence type="ECO:0000313" key="7">
    <source>
        <dbReference type="Ensembl" id="ENSOCUP00000019520.2"/>
    </source>
</evidence>
<organism evidence="7 8">
    <name type="scientific">Oryctolagus cuniculus</name>
    <name type="common">Rabbit</name>
    <dbReference type="NCBI Taxonomy" id="9986"/>
    <lineage>
        <taxon>Eukaryota</taxon>
        <taxon>Metazoa</taxon>
        <taxon>Chordata</taxon>
        <taxon>Craniata</taxon>
        <taxon>Vertebrata</taxon>
        <taxon>Euteleostomi</taxon>
        <taxon>Mammalia</taxon>
        <taxon>Eutheria</taxon>
        <taxon>Euarchontoglires</taxon>
        <taxon>Glires</taxon>
        <taxon>Lagomorpha</taxon>
        <taxon>Leporidae</taxon>
        <taxon>Oryctolagus</taxon>
    </lineage>
</organism>